<evidence type="ECO:0000259" key="1">
    <source>
        <dbReference type="Pfam" id="PF12804"/>
    </source>
</evidence>
<dbReference type="InterPro" id="IPR025877">
    <property type="entry name" value="MobA-like_NTP_Trfase"/>
</dbReference>
<gene>
    <name evidence="2" type="ORF">COX46_03580</name>
</gene>
<reference evidence="2 3" key="1">
    <citation type="submission" date="2017-09" db="EMBL/GenBank/DDBJ databases">
        <title>Depth-based differentiation of microbial function through sediment-hosted aquifers and enrichment of novel symbionts in the deep terrestrial subsurface.</title>
        <authorList>
            <person name="Probst A.J."/>
            <person name="Ladd B."/>
            <person name="Jarett J.K."/>
            <person name="Geller-Mcgrath D.E."/>
            <person name="Sieber C.M."/>
            <person name="Emerson J.B."/>
            <person name="Anantharaman K."/>
            <person name="Thomas B.C."/>
            <person name="Malmstrom R."/>
            <person name="Stieglmeier M."/>
            <person name="Klingl A."/>
            <person name="Woyke T."/>
            <person name="Ryan C.M."/>
            <person name="Banfield J.F."/>
        </authorList>
    </citation>
    <scope>NUCLEOTIDE SEQUENCE [LARGE SCALE GENOMIC DNA]</scope>
    <source>
        <strain evidence="2">CG23_combo_of_CG06-09_8_20_14_all_48_7</strain>
    </source>
</reference>
<evidence type="ECO:0000313" key="2">
    <source>
        <dbReference type="EMBL" id="PIP16218.1"/>
    </source>
</evidence>
<dbReference type="Proteomes" id="UP000230392">
    <property type="component" value="Unassembled WGS sequence"/>
</dbReference>
<evidence type="ECO:0000313" key="3">
    <source>
        <dbReference type="Proteomes" id="UP000230392"/>
    </source>
</evidence>
<feature type="domain" description="MobA-like NTP transferase" evidence="1">
    <location>
        <begin position="5"/>
        <end position="59"/>
    </location>
</feature>
<keyword evidence="2" id="KW-0808">Transferase</keyword>
<feature type="non-terminal residue" evidence="2">
    <location>
        <position position="64"/>
    </location>
</feature>
<dbReference type="Pfam" id="PF12804">
    <property type="entry name" value="NTP_transf_3"/>
    <property type="match status" value="1"/>
</dbReference>
<dbReference type="SUPFAM" id="SSF53448">
    <property type="entry name" value="Nucleotide-diphospho-sugar transferases"/>
    <property type="match status" value="1"/>
</dbReference>
<dbReference type="Gene3D" id="3.90.550.10">
    <property type="entry name" value="Spore Coat Polysaccharide Biosynthesis Protein SpsA, Chain A"/>
    <property type="match status" value="1"/>
</dbReference>
<dbReference type="AlphaFoldDB" id="A0A2G9YAF0"/>
<keyword evidence="2" id="KW-0548">Nucleotidyltransferase</keyword>
<comment type="caution">
    <text evidence="2">The sequence shown here is derived from an EMBL/GenBank/DDBJ whole genome shotgun (WGS) entry which is preliminary data.</text>
</comment>
<organism evidence="2 3">
    <name type="scientific">bacterium (Candidatus Ratteibacteria) CG23_combo_of_CG06-09_8_20_14_all_48_7</name>
    <dbReference type="NCBI Taxonomy" id="2014292"/>
    <lineage>
        <taxon>Bacteria</taxon>
        <taxon>Candidatus Ratteibacteria</taxon>
    </lineage>
</organism>
<dbReference type="GO" id="GO:0016779">
    <property type="term" value="F:nucleotidyltransferase activity"/>
    <property type="evidence" value="ECO:0007669"/>
    <property type="project" value="UniProtKB-KW"/>
</dbReference>
<protein>
    <submittedName>
        <fullName evidence="2">Molybdenum cofactor guanylyltransferase</fullName>
    </submittedName>
</protein>
<name>A0A2G9YAF0_9BACT</name>
<accession>A0A2G9YAF0</accession>
<proteinExistence type="predicted"/>
<dbReference type="EMBL" id="PCRF01000172">
    <property type="protein sequence ID" value="PIP16218.1"/>
    <property type="molecule type" value="Genomic_DNA"/>
</dbReference>
<sequence length="64" mass="7092">MEFSAVVLSGGENRRMGGFDKAFLVIDRSPIIEDTLSLLQADFPEIIIVTNSPDKYVHLKAKVV</sequence>
<dbReference type="InterPro" id="IPR029044">
    <property type="entry name" value="Nucleotide-diphossugar_trans"/>
</dbReference>